<dbReference type="EMBL" id="ML213509">
    <property type="protein sequence ID" value="TFK52247.1"/>
    <property type="molecule type" value="Genomic_DNA"/>
</dbReference>
<organism evidence="3 4">
    <name type="scientific">Heliocybe sulcata</name>
    <dbReference type="NCBI Taxonomy" id="5364"/>
    <lineage>
        <taxon>Eukaryota</taxon>
        <taxon>Fungi</taxon>
        <taxon>Dikarya</taxon>
        <taxon>Basidiomycota</taxon>
        <taxon>Agaricomycotina</taxon>
        <taxon>Agaricomycetes</taxon>
        <taxon>Gloeophyllales</taxon>
        <taxon>Gloeophyllaceae</taxon>
        <taxon>Heliocybe</taxon>
    </lineage>
</organism>
<keyword evidence="2" id="KW-0732">Signal</keyword>
<feature type="region of interest" description="Disordered" evidence="1">
    <location>
        <begin position="243"/>
        <end position="265"/>
    </location>
</feature>
<name>A0A5C3N5W3_9AGAM</name>
<accession>A0A5C3N5W3</accession>
<evidence type="ECO:0000313" key="3">
    <source>
        <dbReference type="EMBL" id="TFK52247.1"/>
    </source>
</evidence>
<feature type="chain" id="PRO_5023000456" evidence="2">
    <location>
        <begin position="23"/>
        <end position="265"/>
    </location>
</feature>
<dbReference type="PANTHER" id="PTHR37487">
    <property type="entry name" value="CHROMOSOME 1, WHOLE GENOME SHOTGUN SEQUENCE"/>
    <property type="match status" value="1"/>
</dbReference>
<dbReference type="AlphaFoldDB" id="A0A5C3N5W3"/>
<reference evidence="3 4" key="1">
    <citation type="journal article" date="2019" name="Nat. Ecol. Evol.">
        <title>Megaphylogeny resolves global patterns of mushroom evolution.</title>
        <authorList>
            <person name="Varga T."/>
            <person name="Krizsan K."/>
            <person name="Foldi C."/>
            <person name="Dima B."/>
            <person name="Sanchez-Garcia M."/>
            <person name="Sanchez-Ramirez S."/>
            <person name="Szollosi G.J."/>
            <person name="Szarkandi J.G."/>
            <person name="Papp V."/>
            <person name="Albert L."/>
            <person name="Andreopoulos W."/>
            <person name="Angelini C."/>
            <person name="Antonin V."/>
            <person name="Barry K.W."/>
            <person name="Bougher N.L."/>
            <person name="Buchanan P."/>
            <person name="Buyck B."/>
            <person name="Bense V."/>
            <person name="Catcheside P."/>
            <person name="Chovatia M."/>
            <person name="Cooper J."/>
            <person name="Damon W."/>
            <person name="Desjardin D."/>
            <person name="Finy P."/>
            <person name="Geml J."/>
            <person name="Haridas S."/>
            <person name="Hughes K."/>
            <person name="Justo A."/>
            <person name="Karasinski D."/>
            <person name="Kautmanova I."/>
            <person name="Kiss B."/>
            <person name="Kocsube S."/>
            <person name="Kotiranta H."/>
            <person name="LaButti K.M."/>
            <person name="Lechner B.E."/>
            <person name="Liimatainen K."/>
            <person name="Lipzen A."/>
            <person name="Lukacs Z."/>
            <person name="Mihaltcheva S."/>
            <person name="Morgado L.N."/>
            <person name="Niskanen T."/>
            <person name="Noordeloos M.E."/>
            <person name="Ohm R.A."/>
            <person name="Ortiz-Santana B."/>
            <person name="Ovrebo C."/>
            <person name="Racz N."/>
            <person name="Riley R."/>
            <person name="Savchenko A."/>
            <person name="Shiryaev A."/>
            <person name="Soop K."/>
            <person name="Spirin V."/>
            <person name="Szebenyi C."/>
            <person name="Tomsovsky M."/>
            <person name="Tulloss R.E."/>
            <person name="Uehling J."/>
            <person name="Grigoriev I.V."/>
            <person name="Vagvolgyi C."/>
            <person name="Papp T."/>
            <person name="Martin F.M."/>
            <person name="Miettinen O."/>
            <person name="Hibbett D.S."/>
            <person name="Nagy L.G."/>
        </authorList>
    </citation>
    <scope>NUCLEOTIDE SEQUENCE [LARGE SCALE GENOMIC DNA]</scope>
    <source>
        <strain evidence="3 4">OMC1185</strain>
    </source>
</reference>
<keyword evidence="4" id="KW-1185">Reference proteome</keyword>
<evidence type="ECO:0000256" key="1">
    <source>
        <dbReference type="SAM" id="MobiDB-lite"/>
    </source>
</evidence>
<protein>
    <submittedName>
        <fullName evidence="3">Uncharacterized protein</fullName>
    </submittedName>
</protein>
<proteinExistence type="predicted"/>
<evidence type="ECO:0000256" key="2">
    <source>
        <dbReference type="SAM" id="SignalP"/>
    </source>
</evidence>
<dbReference type="OrthoDB" id="3266941at2759"/>
<feature type="signal peptide" evidence="2">
    <location>
        <begin position="1"/>
        <end position="22"/>
    </location>
</feature>
<dbReference type="PANTHER" id="PTHR37487:SF3">
    <property type="entry name" value="CLEAVAGE_POLYADENYLATION SPECIFICITY FACTOR A SUBUNIT N-TERMINAL DOMAIN-CONTAINING PROTEIN"/>
    <property type="match status" value="1"/>
</dbReference>
<gene>
    <name evidence="3" type="ORF">OE88DRAFT_1377012</name>
</gene>
<dbReference type="Proteomes" id="UP000305948">
    <property type="component" value="Unassembled WGS sequence"/>
</dbReference>
<sequence length="265" mass="27628">MLTALVLVLCGILAFSPQVVVSKFNTIKFSSIQQCGPFQVTFSGGKAPSALPLTLTVVPFNSTPISIPIPEDAWDATTSTGAAVTFLPLPAGTTFVASLDDADGNPTGLVSDFIGIEGSSNASCLPTTTDTAQRVFNVDETTVSQCSPFNVTYDQAAGVGAPKVRGFVPKGFSLYMNETADSTGVATYTMEALRGIQIALLFDDGQGHRETSSIMPVLGDSESTASCIHVNISAVSSTQDMKTSASSTASAAADTTKTVSRRRFW</sequence>
<evidence type="ECO:0000313" key="4">
    <source>
        <dbReference type="Proteomes" id="UP000305948"/>
    </source>
</evidence>
<feature type="compositionally biased region" description="Low complexity" evidence="1">
    <location>
        <begin position="243"/>
        <end position="258"/>
    </location>
</feature>